<evidence type="ECO:0000313" key="2">
    <source>
        <dbReference type="EMBL" id="EIE89092.1"/>
    </source>
</evidence>
<evidence type="ECO:0000256" key="1">
    <source>
        <dbReference type="SAM" id="Phobius"/>
    </source>
</evidence>
<dbReference type="GeneID" id="93620768"/>
<dbReference type="OrthoDB" id="2443300at2759"/>
<dbReference type="AlphaFoldDB" id="I1CKW2"/>
<dbReference type="OMA" id="RCAPADW"/>
<accession>I1CKW2</accession>
<evidence type="ECO:0000313" key="3">
    <source>
        <dbReference type="Proteomes" id="UP000009138"/>
    </source>
</evidence>
<dbReference type="SUPFAM" id="SSF56219">
    <property type="entry name" value="DNase I-like"/>
    <property type="match status" value="1"/>
</dbReference>
<organism evidence="2 3">
    <name type="scientific">Rhizopus delemar (strain RA 99-880 / ATCC MYA-4621 / FGSC 9543 / NRRL 43880)</name>
    <name type="common">Mucormycosis agent</name>
    <name type="synonym">Rhizopus arrhizus var. delemar</name>
    <dbReference type="NCBI Taxonomy" id="246409"/>
    <lineage>
        <taxon>Eukaryota</taxon>
        <taxon>Fungi</taxon>
        <taxon>Fungi incertae sedis</taxon>
        <taxon>Mucoromycota</taxon>
        <taxon>Mucoromycotina</taxon>
        <taxon>Mucoromycetes</taxon>
        <taxon>Mucorales</taxon>
        <taxon>Mucorineae</taxon>
        <taxon>Rhizopodaceae</taxon>
        <taxon>Rhizopus</taxon>
    </lineage>
</organism>
<protein>
    <recommendedName>
        <fullName evidence="4">Endonuclease/exonuclease/phosphatase domain-containing protein</fullName>
    </recommendedName>
</protein>
<dbReference type="EMBL" id="CH476743">
    <property type="protein sequence ID" value="EIE89092.1"/>
    <property type="molecule type" value="Genomic_DNA"/>
</dbReference>
<reference evidence="2 3" key="1">
    <citation type="journal article" date="2009" name="PLoS Genet.">
        <title>Genomic analysis of the basal lineage fungus Rhizopus oryzae reveals a whole-genome duplication.</title>
        <authorList>
            <person name="Ma L.-J."/>
            <person name="Ibrahim A.S."/>
            <person name="Skory C."/>
            <person name="Grabherr M.G."/>
            <person name="Burger G."/>
            <person name="Butler M."/>
            <person name="Elias M."/>
            <person name="Idnurm A."/>
            <person name="Lang B.F."/>
            <person name="Sone T."/>
            <person name="Abe A."/>
            <person name="Calvo S.E."/>
            <person name="Corrochano L.M."/>
            <person name="Engels R."/>
            <person name="Fu J."/>
            <person name="Hansberg W."/>
            <person name="Kim J.-M."/>
            <person name="Kodira C.D."/>
            <person name="Koehrsen M.J."/>
            <person name="Liu B."/>
            <person name="Miranda-Saavedra D."/>
            <person name="O'Leary S."/>
            <person name="Ortiz-Castellanos L."/>
            <person name="Poulter R."/>
            <person name="Rodriguez-Romero J."/>
            <person name="Ruiz-Herrera J."/>
            <person name="Shen Y.-Q."/>
            <person name="Zeng Q."/>
            <person name="Galagan J."/>
            <person name="Birren B.W."/>
            <person name="Cuomo C.A."/>
            <person name="Wickes B.L."/>
        </authorList>
    </citation>
    <scope>NUCLEOTIDE SEQUENCE [LARGE SCALE GENOMIC DNA]</scope>
    <source>
        <strain evidence="3">RA 99-880 / ATCC MYA-4621 / FGSC 9543 / NRRL 43880</strain>
    </source>
</reference>
<keyword evidence="3" id="KW-1185">Reference proteome</keyword>
<proteinExistence type="predicted"/>
<feature type="transmembrane region" description="Helical" evidence="1">
    <location>
        <begin position="62"/>
        <end position="79"/>
    </location>
</feature>
<sequence length="180" mass="21178">MTFQETHVSDNTLSIINTQFQARYSLWIRRCGIVSFSPSFIFSDNLAPKNDRMIFTKVKHPYNAFVTFWLLVLYVPATSGRQRQQFFDQVLHLLHNQDLDINFDRLFITGDFNYSYLRPKLSSQTSIQWVSFLEDHFYNALMIFMAFLLLGRMTLLTLQLTISLSIKHFVLKLLKATYIG</sequence>
<dbReference type="InParanoid" id="I1CKW2"/>
<dbReference type="VEuPathDB" id="FungiDB:RO3G_13803"/>
<keyword evidence="1" id="KW-1133">Transmembrane helix</keyword>
<dbReference type="Gene3D" id="3.60.10.10">
    <property type="entry name" value="Endonuclease/exonuclease/phosphatase"/>
    <property type="match status" value="1"/>
</dbReference>
<dbReference type="RefSeq" id="XP_067524488.1">
    <property type="nucleotide sequence ID" value="XM_067668387.1"/>
</dbReference>
<dbReference type="InterPro" id="IPR036691">
    <property type="entry name" value="Endo/exonu/phosph_ase_sf"/>
</dbReference>
<evidence type="ECO:0008006" key="4">
    <source>
        <dbReference type="Google" id="ProtNLM"/>
    </source>
</evidence>
<keyword evidence="1" id="KW-0472">Membrane</keyword>
<dbReference type="Proteomes" id="UP000009138">
    <property type="component" value="Unassembled WGS sequence"/>
</dbReference>
<keyword evidence="1" id="KW-0812">Transmembrane</keyword>
<feature type="transmembrane region" description="Helical" evidence="1">
    <location>
        <begin position="137"/>
        <end position="158"/>
    </location>
</feature>
<name>I1CKW2_RHIO9</name>
<gene>
    <name evidence="2" type="ORF">RO3G_13803</name>
</gene>